<dbReference type="AlphaFoldDB" id="A0A2S2QK59"/>
<organism evidence="1">
    <name type="scientific">Sipha flava</name>
    <name type="common">yellow sugarcane aphid</name>
    <dbReference type="NCBI Taxonomy" id="143950"/>
    <lineage>
        <taxon>Eukaryota</taxon>
        <taxon>Metazoa</taxon>
        <taxon>Ecdysozoa</taxon>
        <taxon>Arthropoda</taxon>
        <taxon>Hexapoda</taxon>
        <taxon>Insecta</taxon>
        <taxon>Pterygota</taxon>
        <taxon>Neoptera</taxon>
        <taxon>Paraneoptera</taxon>
        <taxon>Hemiptera</taxon>
        <taxon>Sternorrhyncha</taxon>
        <taxon>Aphidomorpha</taxon>
        <taxon>Aphidoidea</taxon>
        <taxon>Aphididae</taxon>
        <taxon>Sipha</taxon>
    </lineage>
</organism>
<proteinExistence type="predicted"/>
<accession>A0A2S2QK59</accession>
<evidence type="ECO:0000313" key="1">
    <source>
        <dbReference type="EMBL" id="MBY78127.1"/>
    </source>
</evidence>
<protein>
    <submittedName>
        <fullName evidence="1">Uncharacterized protein</fullName>
    </submittedName>
</protein>
<reference evidence="1" key="1">
    <citation type="submission" date="2018-04" db="EMBL/GenBank/DDBJ databases">
        <title>Transcriptome assembly of Sipha flava.</title>
        <authorList>
            <person name="Scully E.D."/>
            <person name="Geib S.M."/>
            <person name="Palmer N.A."/>
            <person name="Koch K."/>
            <person name="Bradshaw J."/>
            <person name="Heng-Moss T."/>
            <person name="Sarath G."/>
        </authorList>
    </citation>
    <scope>NUCLEOTIDE SEQUENCE</scope>
</reference>
<sequence>MVRCWCWVRRIRFPEERKNNNRYVVHRRSTGVVHVRLYESRGVYTFKIFTCGPPSRARCESLFYTCTAGAQLRGFFYRVESPLLDPLTVDSIPVLWYTGIHGEHNDRLGVTVAVDTRI</sequence>
<gene>
    <name evidence="1" type="ORF">g.269</name>
</gene>
<name>A0A2S2QK59_9HEMI</name>
<dbReference type="EMBL" id="GGMS01008924">
    <property type="protein sequence ID" value="MBY78127.1"/>
    <property type="molecule type" value="Transcribed_RNA"/>
</dbReference>